<sequence length="93" mass="10455">MPLRLAPLTLLLYAAHSLLAASRVLRVFLTCMESLRNALAFQVRCLATALTSKNTWQWSEMTFIPVDDGEEAHLGYVEVLVTLREIIGTMAQY</sequence>
<organism evidence="2 3">
    <name type="scientific">Petromyces alliaceus</name>
    <name type="common">Aspergillus alliaceus</name>
    <dbReference type="NCBI Taxonomy" id="209559"/>
    <lineage>
        <taxon>Eukaryota</taxon>
        <taxon>Fungi</taxon>
        <taxon>Dikarya</taxon>
        <taxon>Ascomycota</taxon>
        <taxon>Pezizomycotina</taxon>
        <taxon>Eurotiomycetes</taxon>
        <taxon>Eurotiomycetidae</taxon>
        <taxon>Eurotiales</taxon>
        <taxon>Aspergillaceae</taxon>
        <taxon>Aspergillus</taxon>
        <taxon>Aspergillus subgen. Circumdati</taxon>
    </lineage>
</organism>
<comment type="caution">
    <text evidence="2">The sequence shown here is derived from an EMBL/GenBank/DDBJ whole genome shotgun (WGS) entry which is preliminary data.</text>
</comment>
<feature type="chain" id="PRO_5033994353" description="Secreted protein" evidence="1">
    <location>
        <begin position="21"/>
        <end position="93"/>
    </location>
</feature>
<accession>A0A8H6E8M4</accession>
<dbReference type="AlphaFoldDB" id="A0A8H6E8M4"/>
<protein>
    <recommendedName>
        <fullName evidence="4">Secreted protein</fullName>
    </recommendedName>
</protein>
<feature type="signal peptide" evidence="1">
    <location>
        <begin position="1"/>
        <end position="20"/>
    </location>
</feature>
<dbReference type="EMBL" id="SPNV01000069">
    <property type="protein sequence ID" value="KAF5862623.1"/>
    <property type="molecule type" value="Genomic_DNA"/>
</dbReference>
<evidence type="ECO:0000256" key="1">
    <source>
        <dbReference type="SAM" id="SignalP"/>
    </source>
</evidence>
<name>A0A8H6E8M4_PETAA</name>
<keyword evidence="1" id="KW-0732">Signal</keyword>
<reference evidence="2 3" key="1">
    <citation type="submission" date="2019-04" db="EMBL/GenBank/DDBJ databases">
        <title>Aspergillus burnettii sp. nov., novel species from soil in southeast Queensland.</title>
        <authorList>
            <person name="Gilchrist C.L.M."/>
            <person name="Pitt J.I."/>
            <person name="Lange L."/>
            <person name="Lacey H.J."/>
            <person name="Vuong D."/>
            <person name="Midgley D.J."/>
            <person name="Greenfield P."/>
            <person name="Bradbury M."/>
            <person name="Lacey E."/>
            <person name="Busk P.K."/>
            <person name="Pilgaard B."/>
            <person name="Chooi Y.H."/>
            <person name="Piggott A.M."/>
        </authorList>
    </citation>
    <scope>NUCLEOTIDE SEQUENCE [LARGE SCALE GENOMIC DNA]</scope>
    <source>
        <strain evidence="2 3">FRR 5400</strain>
    </source>
</reference>
<keyword evidence="3" id="KW-1185">Reference proteome</keyword>
<evidence type="ECO:0000313" key="2">
    <source>
        <dbReference type="EMBL" id="KAF5862623.1"/>
    </source>
</evidence>
<proteinExistence type="predicted"/>
<evidence type="ECO:0000313" key="3">
    <source>
        <dbReference type="Proteomes" id="UP000541154"/>
    </source>
</evidence>
<evidence type="ECO:0008006" key="4">
    <source>
        <dbReference type="Google" id="ProtNLM"/>
    </source>
</evidence>
<gene>
    <name evidence="2" type="ORF">ETB97_011354</name>
</gene>
<dbReference type="Proteomes" id="UP000541154">
    <property type="component" value="Unassembled WGS sequence"/>
</dbReference>